<proteinExistence type="predicted"/>
<organism evidence="1 2">
    <name type="scientific">Lipomyces kononenkoae</name>
    <name type="common">Yeast</name>
    <dbReference type="NCBI Taxonomy" id="34357"/>
    <lineage>
        <taxon>Eukaryota</taxon>
        <taxon>Fungi</taxon>
        <taxon>Dikarya</taxon>
        <taxon>Ascomycota</taxon>
        <taxon>Saccharomycotina</taxon>
        <taxon>Lipomycetes</taxon>
        <taxon>Lipomycetales</taxon>
        <taxon>Lipomycetaceae</taxon>
        <taxon>Lipomyces</taxon>
    </lineage>
</organism>
<gene>
    <name evidence="1" type="ORF">V1525DRAFT_428812</name>
</gene>
<dbReference type="EMBL" id="MU971553">
    <property type="protein sequence ID" value="KAK9233902.1"/>
    <property type="molecule type" value="Genomic_DNA"/>
</dbReference>
<comment type="caution">
    <text evidence="1">The sequence shown here is derived from an EMBL/GenBank/DDBJ whole genome shotgun (WGS) entry which is preliminary data.</text>
</comment>
<evidence type="ECO:0000313" key="1">
    <source>
        <dbReference type="EMBL" id="KAK9233902.1"/>
    </source>
</evidence>
<evidence type="ECO:0000313" key="2">
    <source>
        <dbReference type="Proteomes" id="UP001433508"/>
    </source>
</evidence>
<name>A0ACC3ST21_LIPKO</name>
<keyword evidence="2" id="KW-1185">Reference proteome</keyword>
<accession>A0ACC3ST21</accession>
<sequence length="321" mass="35023">MPSKLHPLGKNGPLVPALGFGLMGMSQPHYGALPSDEERFALLDRAVEIGATFWDTADQYGDNEELLGKWFKRTGKRQEIFLASKFGFVEHSATYATDSSAAYCKEACAKSLERLGVDTIDLYYLHSANFETPIEETMRALVELQAEGKIKHIGLSMISSSTLRRACKIAPVTAVQTEYSVFSREIEGTAGTDLLATCRELGVAVVVATPLGRGLITDAFSKGEAIAAGPDIRPVAIPRFMAENAPTNTATVNKFKAFADTKGCTVAQLALAWLLKRGDDIFPIPGTKKIKYLEENWAAKDVTLSDEEEVEIDTFLDMCQV</sequence>
<protein>
    <submittedName>
        <fullName evidence="1">Aldo-keto reductase</fullName>
    </submittedName>
</protein>
<reference evidence="2" key="1">
    <citation type="journal article" date="2024" name="Front. Bioeng. Biotechnol.">
        <title>Genome-scale model development and genomic sequencing of the oleaginous clade Lipomyces.</title>
        <authorList>
            <person name="Czajka J.J."/>
            <person name="Han Y."/>
            <person name="Kim J."/>
            <person name="Mondo S.J."/>
            <person name="Hofstad B.A."/>
            <person name="Robles A."/>
            <person name="Haridas S."/>
            <person name="Riley R."/>
            <person name="LaButti K."/>
            <person name="Pangilinan J."/>
            <person name="Andreopoulos W."/>
            <person name="Lipzen A."/>
            <person name="Yan J."/>
            <person name="Wang M."/>
            <person name="Ng V."/>
            <person name="Grigoriev I.V."/>
            <person name="Spatafora J.W."/>
            <person name="Magnuson J.K."/>
            <person name="Baker S.E."/>
            <person name="Pomraning K.R."/>
        </authorList>
    </citation>
    <scope>NUCLEOTIDE SEQUENCE [LARGE SCALE GENOMIC DNA]</scope>
    <source>
        <strain evidence="2">CBS 7786</strain>
    </source>
</reference>
<dbReference type="Proteomes" id="UP001433508">
    <property type="component" value="Unassembled WGS sequence"/>
</dbReference>